<dbReference type="Gene3D" id="2.40.50.230">
    <property type="entry name" value="Gp5 N-terminal domain"/>
    <property type="match status" value="1"/>
</dbReference>
<dbReference type="NCBIfam" id="NF033848">
    <property type="entry name" value="VgrG_rel"/>
    <property type="match status" value="1"/>
</dbReference>
<feature type="region of interest" description="Disordered" evidence="1">
    <location>
        <begin position="257"/>
        <end position="281"/>
    </location>
</feature>
<comment type="caution">
    <text evidence="3">The sequence shown here is derived from an EMBL/GenBank/DDBJ whole genome shotgun (WGS) entry which is preliminary data.</text>
</comment>
<evidence type="ECO:0000313" key="4">
    <source>
        <dbReference type="Proteomes" id="UP000661112"/>
    </source>
</evidence>
<accession>A0ABR8DC44</accession>
<dbReference type="SUPFAM" id="SSF69349">
    <property type="entry name" value="Phage fibre proteins"/>
    <property type="match status" value="1"/>
</dbReference>
<dbReference type="Proteomes" id="UP000661112">
    <property type="component" value="Unassembled WGS sequence"/>
</dbReference>
<dbReference type="Pfam" id="PF05954">
    <property type="entry name" value="Phage_GPD"/>
    <property type="match status" value="1"/>
</dbReference>
<evidence type="ECO:0000313" key="3">
    <source>
        <dbReference type="EMBL" id="MBD2504704.1"/>
    </source>
</evidence>
<dbReference type="SUPFAM" id="SSF69279">
    <property type="entry name" value="Phage tail proteins"/>
    <property type="match status" value="1"/>
</dbReference>
<keyword evidence="4" id="KW-1185">Reference proteome</keyword>
<dbReference type="RefSeq" id="WP_190478765.1">
    <property type="nucleotide sequence ID" value="NZ_JACJSG010000058.1"/>
</dbReference>
<name>A0ABR8DC44_9NOST</name>
<dbReference type="InterPro" id="IPR037026">
    <property type="entry name" value="Vgr_OB-fold_dom_sf"/>
</dbReference>
<reference evidence="3 4" key="1">
    <citation type="journal article" date="2020" name="ISME J.">
        <title>Comparative genomics reveals insights into cyanobacterial evolution and habitat adaptation.</title>
        <authorList>
            <person name="Chen M.Y."/>
            <person name="Teng W.K."/>
            <person name="Zhao L."/>
            <person name="Hu C.X."/>
            <person name="Zhou Y.K."/>
            <person name="Han B.P."/>
            <person name="Song L.R."/>
            <person name="Shu W.S."/>
        </authorList>
    </citation>
    <scope>NUCLEOTIDE SEQUENCE [LARGE SCALE GENOMIC DNA]</scope>
    <source>
        <strain evidence="3 4">FACHB-119</strain>
    </source>
</reference>
<gene>
    <name evidence="3" type="ORF">H6G83_29560</name>
</gene>
<feature type="domain" description="Gp5/Type VI secretion system Vgr protein OB-fold" evidence="2">
    <location>
        <begin position="387"/>
        <end position="460"/>
    </location>
</feature>
<dbReference type="InterPro" id="IPR047702">
    <property type="entry name" value="VgrG-rel"/>
</dbReference>
<evidence type="ECO:0000256" key="1">
    <source>
        <dbReference type="SAM" id="MobiDB-lite"/>
    </source>
</evidence>
<dbReference type="SUPFAM" id="SSF69255">
    <property type="entry name" value="gp5 N-terminal domain-like"/>
    <property type="match status" value="1"/>
</dbReference>
<proteinExistence type="predicted"/>
<sequence length="588" mass="65763">MPDRSLYLSEPKIQIEGQDASPELMKDLLQITVEESLHLPAMFTLVIHNSYLSTVNRAEYKEWRHDKLFKIGNQIKIGFISSTTQDSNFKKKSDKNLIEGEITGIEAHFNEKTEAPIIVRGYDISHRLHRGRYNRSFLNQMDSDIVRKIAGEVGIPTGKIDSSGVKHEYVFQENQTNMEFLRERAARIGYELFIEDGKLNFCQPQSKNSLDLKWLDQISKFSVRVTNAEQVTSVEVRSWDYTKKQLITTEAKSEKVITETGNGKGSETSTAFKGKPPSPKMIVVDQPVATENEAKKMAQALCDELGGEFVYADAQAYGNPEIRPGRIINLQGMGDRYNGKYYVTETRHFYSQRIHTTDFSVRGLRPGNLFSTLSTQKHLQPGQTFLVGIVTNNKDPKGLGRVKVKFPTLTEKDESDWARVVAIGAGPNRGFDCLPEVNDEVLVCFEHGDIHRPFVLGGVWNGKDAPPEKVNDSVTKAVRLRTFKTRTGHTLQYIEEDKGGSKAGIRLETTNGHKIYLNDSDKFIEIKTTGGHTIKMDDKSKSITIETTGGHSIKMNDGGNSVAIKSTGNLDINATGVITIKGSLIKLN</sequence>
<organism evidence="3 4">
    <name type="scientific">Anabaena azotica FACHB-119</name>
    <dbReference type="NCBI Taxonomy" id="947527"/>
    <lineage>
        <taxon>Bacteria</taxon>
        <taxon>Bacillati</taxon>
        <taxon>Cyanobacteriota</taxon>
        <taxon>Cyanophyceae</taxon>
        <taxon>Nostocales</taxon>
        <taxon>Nostocaceae</taxon>
        <taxon>Anabaena</taxon>
        <taxon>Anabaena azotica</taxon>
    </lineage>
</organism>
<evidence type="ECO:0000259" key="2">
    <source>
        <dbReference type="Pfam" id="PF04717"/>
    </source>
</evidence>
<dbReference type="EMBL" id="JACJSG010000058">
    <property type="protein sequence ID" value="MBD2504704.1"/>
    <property type="molecule type" value="Genomic_DNA"/>
</dbReference>
<dbReference type="Pfam" id="PF04717">
    <property type="entry name" value="Phage_base_V"/>
    <property type="match status" value="1"/>
</dbReference>
<feature type="compositionally biased region" description="Polar residues" evidence="1">
    <location>
        <begin position="259"/>
        <end position="271"/>
    </location>
</feature>
<dbReference type="InterPro" id="IPR006531">
    <property type="entry name" value="Gp5/Vgr_OB"/>
</dbReference>
<protein>
    <submittedName>
        <fullName evidence="3">VgrG-related protein</fullName>
    </submittedName>
</protein>